<feature type="region of interest" description="Disordered" evidence="1">
    <location>
        <begin position="16"/>
        <end position="45"/>
    </location>
</feature>
<dbReference type="EMBL" id="ATLV01015013">
    <property type="status" value="NOT_ANNOTATED_CDS"/>
    <property type="molecule type" value="Genomic_DNA"/>
</dbReference>
<evidence type="ECO:0000313" key="2">
    <source>
        <dbReference type="EMBL" id="KFB39917.1"/>
    </source>
</evidence>
<accession>A0A084VPM3</accession>
<dbReference type="AlphaFoldDB" id="A0A084VPM3"/>
<sequence>MPRLAIRTMCHKLEPDRNRSNLGLEGRIQPSAQPNPGHLASPLQRRPTTRSVRICLCVLIDPNVGVSWCINHTPPGDAGPRALLMMMAMAMVMAKRSLALRSTAEGSDSRANRHLLASLRRSPFVVRRRVQVTPGAGHPDPETSRWREAESLVLVPMYRAHGCQAIFEPRKPAVVVARSCSSHLAYSRRRVERKSKSCLRAHARLDNSNHLRYIPVWTIFIPCRGDPLQWDSVRLCVSSVCAFI</sequence>
<dbReference type="EnsemblMetazoa" id="ASIC007297-RA">
    <property type="protein sequence ID" value="ASIC007297-PA"/>
    <property type="gene ID" value="ASIC007297"/>
</dbReference>
<evidence type="ECO:0000313" key="3">
    <source>
        <dbReference type="EnsemblMetazoa" id="ASIC007297-PA"/>
    </source>
</evidence>
<evidence type="ECO:0000256" key="1">
    <source>
        <dbReference type="SAM" id="MobiDB-lite"/>
    </source>
</evidence>
<dbReference type="VEuPathDB" id="VectorBase:ASIC007297"/>
<dbReference type="EMBL" id="KE524999">
    <property type="protein sequence ID" value="KFB39917.1"/>
    <property type="molecule type" value="Genomic_DNA"/>
</dbReference>
<reference evidence="2 4" key="1">
    <citation type="journal article" date="2014" name="BMC Genomics">
        <title>Genome sequence of Anopheles sinensis provides insight into genetics basis of mosquito competence for malaria parasites.</title>
        <authorList>
            <person name="Zhou D."/>
            <person name="Zhang D."/>
            <person name="Ding G."/>
            <person name="Shi L."/>
            <person name="Hou Q."/>
            <person name="Ye Y."/>
            <person name="Xu Y."/>
            <person name="Zhou H."/>
            <person name="Xiong C."/>
            <person name="Li S."/>
            <person name="Yu J."/>
            <person name="Hong S."/>
            <person name="Yu X."/>
            <person name="Zou P."/>
            <person name="Chen C."/>
            <person name="Chang X."/>
            <person name="Wang W."/>
            <person name="Lv Y."/>
            <person name="Sun Y."/>
            <person name="Ma L."/>
            <person name="Shen B."/>
            <person name="Zhu C."/>
        </authorList>
    </citation>
    <scope>NUCLEOTIDE SEQUENCE [LARGE SCALE GENOMIC DNA]</scope>
</reference>
<proteinExistence type="predicted"/>
<reference evidence="3" key="2">
    <citation type="submission" date="2020-05" db="UniProtKB">
        <authorList>
            <consortium name="EnsemblMetazoa"/>
        </authorList>
    </citation>
    <scope>IDENTIFICATION</scope>
</reference>
<gene>
    <name evidence="2" type="ORF">ZHAS_00007297</name>
</gene>
<protein>
    <submittedName>
        <fullName evidence="2 3">Uncharacterized protein</fullName>
    </submittedName>
</protein>
<evidence type="ECO:0000313" key="4">
    <source>
        <dbReference type="Proteomes" id="UP000030765"/>
    </source>
</evidence>
<dbReference type="Proteomes" id="UP000030765">
    <property type="component" value="Unassembled WGS sequence"/>
</dbReference>
<name>A0A084VPM3_ANOSI</name>
<organism evidence="2">
    <name type="scientific">Anopheles sinensis</name>
    <name type="common">Mosquito</name>
    <dbReference type="NCBI Taxonomy" id="74873"/>
    <lineage>
        <taxon>Eukaryota</taxon>
        <taxon>Metazoa</taxon>
        <taxon>Ecdysozoa</taxon>
        <taxon>Arthropoda</taxon>
        <taxon>Hexapoda</taxon>
        <taxon>Insecta</taxon>
        <taxon>Pterygota</taxon>
        <taxon>Neoptera</taxon>
        <taxon>Endopterygota</taxon>
        <taxon>Diptera</taxon>
        <taxon>Nematocera</taxon>
        <taxon>Culicoidea</taxon>
        <taxon>Culicidae</taxon>
        <taxon>Anophelinae</taxon>
        <taxon>Anopheles</taxon>
    </lineage>
</organism>
<keyword evidence="4" id="KW-1185">Reference proteome</keyword>